<proteinExistence type="predicted"/>
<name>A0A2U3B6N6_9VIBR</name>
<reference evidence="1 2" key="1">
    <citation type="submission" date="2018-05" db="EMBL/GenBank/DDBJ databases">
        <title>Vibrio limimaris sp. nov., isolated from marine sediment.</title>
        <authorList>
            <person name="Li C.-M."/>
        </authorList>
    </citation>
    <scope>NUCLEOTIDE SEQUENCE [LARGE SCALE GENOMIC DNA]</scope>
    <source>
        <strain evidence="1 2">E4404</strain>
    </source>
</reference>
<dbReference type="AlphaFoldDB" id="A0A2U3B6N6"/>
<gene>
    <name evidence="1" type="ORF">DI392_15455</name>
</gene>
<organism evidence="1 2">
    <name type="scientific">Vibrio albus</name>
    <dbReference type="NCBI Taxonomy" id="2200953"/>
    <lineage>
        <taxon>Bacteria</taxon>
        <taxon>Pseudomonadati</taxon>
        <taxon>Pseudomonadota</taxon>
        <taxon>Gammaproteobacteria</taxon>
        <taxon>Vibrionales</taxon>
        <taxon>Vibrionaceae</taxon>
        <taxon>Vibrio</taxon>
    </lineage>
</organism>
<accession>A0A2U3B6N6</accession>
<protein>
    <recommendedName>
        <fullName evidence="3">Rubredoxin-like domain-containing protein</fullName>
    </recommendedName>
</protein>
<evidence type="ECO:0000313" key="1">
    <source>
        <dbReference type="EMBL" id="PWI32450.1"/>
    </source>
</evidence>
<evidence type="ECO:0000313" key="2">
    <source>
        <dbReference type="Proteomes" id="UP000245362"/>
    </source>
</evidence>
<dbReference type="Proteomes" id="UP000245362">
    <property type="component" value="Unassembled WGS sequence"/>
</dbReference>
<sequence length="61" mass="6813">MDNQKTEKKCQSGEQKGIGVYLCTHCNFAVVGIRADYVLPDCPCCENNAYKIFLNAEPELV</sequence>
<keyword evidence="2" id="KW-1185">Reference proteome</keyword>
<evidence type="ECO:0008006" key="3">
    <source>
        <dbReference type="Google" id="ProtNLM"/>
    </source>
</evidence>
<comment type="caution">
    <text evidence="1">The sequence shown here is derived from an EMBL/GenBank/DDBJ whole genome shotgun (WGS) entry which is preliminary data.</text>
</comment>
<dbReference type="EMBL" id="QFWT01000009">
    <property type="protein sequence ID" value="PWI32450.1"/>
    <property type="molecule type" value="Genomic_DNA"/>
</dbReference>